<organism evidence="1 2">
    <name type="scientific">Limnobaculum eriocheiris</name>
    <dbReference type="NCBI Taxonomy" id="2897391"/>
    <lineage>
        <taxon>Bacteria</taxon>
        <taxon>Pseudomonadati</taxon>
        <taxon>Pseudomonadota</taxon>
        <taxon>Gammaproteobacteria</taxon>
        <taxon>Enterobacterales</taxon>
        <taxon>Budviciaceae</taxon>
        <taxon>Limnobaculum</taxon>
    </lineage>
</organism>
<name>A0A9X1MTU3_9GAMM</name>
<dbReference type="InterPro" id="IPR054440">
    <property type="entry name" value="Gp32-like"/>
</dbReference>
<evidence type="ECO:0000313" key="1">
    <source>
        <dbReference type="EMBL" id="MCD1124809.1"/>
    </source>
</evidence>
<reference evidence="1" key="1">
    <citation type="submission" date="2021-11" db="EMBL/GenBank/DDBJ databases">
        <title>Jinshanibacter sp. isolated from one year old Eriocheir sinensis.</title>
        <authorList>
            <person name="Li J.-Y."/>
            <person name="He W."/>
            <person name="Gao T.-H."/>
        </authorList>
    </citation>
    <scope>NUCLEOTIDE SEQUENCE</scope>
    <source>
        <strain evidence="1">LJY008</strain>
    </source>
</reference>
<accession>A0A9X1MTU3</accession>
<evidence type="ECO:0000313" key="2">
    <source>
        <dbReference type="Proteomes" id="UP001139171"/>
    </source>
</evidence>
<protein>
    <submittedName>
        <fullName evidence="1">Uncharacterized protein</fullName>
    </submittedName>
</protein>
<gene>
    <name evidence="1" type="ORF">LPW36_01960</name>
</gene>
<dbReference type="EMBL" id="JAJNAG010000002">
    <property type="protein sequence ID" value="MCD1124809.1"/>
    <property type="molecule type" value="Genomic_DNA"/>
</dbReference>
<keyword evidence="2" id="KW-1185">Reference proteome</keyword>
<sequence length="149" mass="15761">MEDISGFGSVIDLKATKTFPSGFSITQFADDADPFDVPSIQIADKGMGVNGDLVVWSKPAAITVAVNVVPGGEDDKNLATLLDANRVSKGKNSVRDVITMTQVYPDGSTITLSKGKITDGMPVKSISSAGRLKTPSYLFVFENVTRSNS</sequence>
<proteinExistence type="predicted"/>
<dbReference type="Pfam" id="PF22764">
    <property type="entry name" value="E217_Gp32"/>
    <property type="match status" value="1"/>
</dbReference>
<dbReference type="RefSeq" id="WP_230607818.1">
    <property type="nucleotide sequence ID" value="NZ_JAJNAG010000002.1"/>
</dbReference>
<comment type="caution">
    <text evidence="1">The sequence shown here is derived from an EMBL/GenBank/DDBJ whole genome shotgun (WGS) entry which is preliminary data.</text>
</comment>
<dbReference type="Proteomes" id="UP001139171">
    <property type="component" value="Unassembled WGS sequence"/>
</dbReference>
<dbReference type="AlphaFoldDB" id="A0A9X1MTU3"/>